<sequence>MRAVQLVCSFPRDSGWTPSLEQPSASDIELSSQTHLIGSLQAAWLMITAAWTRFLISRHHFSYNFELGNFRPKITPRSCAQSLHTGPGEVPFHTSNIWDRVPCTEFI</sequence>
<evidence type="ECO:0000313" key="2">
    <source>
        <dbReference type="Proteomes" id="UP000053424"/>
    </source>
</evidence>
<keyword evidence="2" id="KW-1185">Reference proteome</keyword>
<dbReference type="EMBL" id="KN831772">
    <property type="protein sequence ID" value="KIM45622.1"/>
    <property type="molecule type" value="Genomic_DNA"/>
</dbReference>
<reference evidence="2" key="2">
    <citation type="submission" date="2015-01" db="EMBL/GenBank/DDBJ databases">
        <title>Evolutionary Origins and Diversification of the Mycorrhizal Mutualists.</title>
        <authorList>
            <consortium name="DOE Joint Genome Institute"/>
            <consortium name="Mycorrhizal Genomics Consortium"/>
            <person name="Kohler A."/>
            <person name="Kuo A."/>
            <person name="Nagy L.G."/>
            <person name="Floudas D."/>
            <person name="Copeland A."/>
            <person name="Barry K.W."/>
            <person name="Cichocki N."/>
            <person name="Veneault-Fourrey C."/>
            <person name="LaButti K."/>
            <person name="Lindquist E.A."/>
            <person name="Lipzen A."/>
            <person name="Lundell T."/>
            <person name="Morin E."/>
            <person name="Murat C."/>
            <person name="Riley R."/>
            <person name="Ohm R."/>
            <person name="Sun H."/>
            <person name="Tunlid A."/>
            <person name="Henrissat B."/>
            <person name="Grigoriev I.V."/>
            <person name="Hibbett D.S."/>
            <person name="Martin F."/>
        </authorList>
    </citation>
    <scope>NUCLEOTIDE SEQUENCE [LARGE SCALE GENOMIC DNA]</scope>
    <source>
        <strain evidence="2">h7</strain>
    </source>
</reference>
<accession>A0A0C2YXF3</accession>
<name>A0A0C2YXF3_HEBCY</name>
<proteinExistence type="predicted"/>
<dbReference type="AlphaFoldDB" id="A0A0C2YXF3"/>
<dbReference type="Proteomes" id="UP000053424">
    <property type="component" value="Unassembled WGS sequence"/>
</dbReference>
<dbReference type="HOGENOM" id="CLU_2210383_0_0_1"/>
<gene>
    <name evidence="1" type="ORF">M413DRAFT_442282</name>
</gene>
<organism evidence="1 2">
    <name type="scientific">Hebeloma cylindrosporum</name>
    <dbReference type="NCBI Taxonomy" id="76867"/>
    <lineage>
        <taxon>Eukaryota</taxon>
        <taxon>Fungi</taxon>
        <taxon>Dikarya</taxon>
        <taxon>Basidiomycota</taxon>
        <taxon>Agaricomycotina</taxon>
        <taxon>Agaricomycetes</taxon>
        <taxon>Agaricomycetidae</taxon>
        <taxon>Agaricales</taxon>
        <taxon>Agaricineae</taxon>
        <taxon>Hymenogastraceae</taxon>
        <taxon>Hebeloma</taxon>
    </lineage>
</organism>
<reference evidence="1 2" key="1">
    <citation type="submission" date="2014-04" db="EMBL/GenBank/DDBJ databases">
        <authorList>
            <consortium name="DOE Joint Genome Institute"/>
            <person name="Kuo A."/>
            <person name="Gay G."/>
            <person name="Dore J."/>
            <person name="Kohler A."/>
            <person name="Nagy L.G."/>
            <person name="Floudas D."/>
            <person name="Copeland A."/>
            <person name="Barry K.W."/>
            <person name="Cichocki N."/>
            <person name="Veneault-Fourrey C."/>
            <person name="LaButti K."/>
            <person name="Lindquist E.A."/>
            <person name="Lipzen A."/>
            <person name="Lundell T."/>
            <person name="Morin E."/>
            <person name="Murat C."/>
            <person name="Sun H."/>
            <person name="Tunlid A."/>
            <person name="Henrissat B."/>
            <person name="Grigoriev I.V."/>
            <person name="Hibbett D.S."/>
            <person name="Martin F."/>
            <person name="Nordberg H.P."/>
            <person name="Cantor M.N."/>
            <person name="Hua S.X."/>
        </authorList>
    </citation>
    <scope>NUCLEOTIDE SEQUENCE [LARGE SCALE GENOMIC DNA]</scope>
    <source>
        <strain evidence="2">h7</strain>
    </source>
</reference>
<evidence type="ECO:0000313" key="1">
    <source>
        <dbReference type="EMBL" id="KIM45622.1"/>
    </source>
</evidence>
<protein>
    <submittedName>
        <fullName evidence="1">Uncharacterized protein</fullName>
    </submittedName>
</protein>